<dbReference type="SUPFAM" id="SSF55399">
    <property type="entry name" value="Subtilisin inhibitor"/>
    <property type="match status" value="1"/>
</dbReference>
<dbReference type="Pfam" id="PF00720">
    <property type="entry name" value="SSI"/>
    <property type="match status" value="1"/>
</dbReference>
<keyword evidence="4 8" id="KW-0964">Secreted</keyword>
<dbReference type="InterPro" id="IPR000691">
    <property type="entry name" value="Prot_inh_I16_SSI"/>
</dbReference>
<dbReference type="InterPro" id="IPR036819">
    <property type="entry name" value="Subtilisin_inhibitor-like_sf"/>
</dbReference>
<protein>
    <recommendedName>
        <fullName evidence="8">Probable subtilase-type protease inhibitor</fullName>
    </recommendedName>
</protein>
<dbReference type="Proteomes" id="UP000635996">
    <property type="component" value="Unassembled WGS sequence"/>
</dbReference>
<dbReference type="HAMAP" id="MF_00778">
    <property type="entry name" value="SSI"/>
    <property type="match status" value="1"/>
</dbReference>
<gene>
    <name evidence="8" type="primary">sti</name>
    <name evidence="11" type="ORF">HCJ95_04330</name>
</gene>
<feature type="domain" description="Subtilisin inhibitor" evidence="10">
    <location>
        <begin position="35"/>
        <end position="126"/>
    </location>
</feature>
<evidence type="ECO:0000256" key="5">
    <source>
        <dbReference type="ARBA" id="ARBA00022690"/>
    </source>
</evidence>
<name>A0ABX0YR39_STRTL</name>
<keyword evidence="8" id="KW-0732">Signal</keyword>
<evidence type="ECO:0000256" key="4">
    <source>
        <dbReference type="ARBA" id="ARBA00022525"/>
    </source>
</evidence>
<feature type="chain" id="PRO_5044945978" description="Probable subtilase-type protease inhibitor" evidence="8">
    <location>
        <begin position="29"/>
        <end position="140"/>
    </location>
</feature>
<evidence type="ECO:0000256" key="8">
    <source>
        <dbReference type="HAMAP-Rule" id="MF_00778"/>
    </source>
</evidence>
<proteinExistence type="inferred from homology"/>
<dbReference type="RefSeq" id="WP_168130978.1">
    <property type="nucleotide sequence ID" value="NZ_BMVZ01000001.1"/>
</dbReference>
<evidence type="ECO:0000256" key="3">
    <source>
        <dbReference type="ARBA" id="ARBA00011738"/>
    </source>
</evidence>
<comment type="function">
    <text evidence="8">Strong inhibitor of bacterial serine proteases such as subtilisin.</text>
</comment>
<evidence type="ECO:0000313" key="11">
    <source>
        <dbReference type="EMBL" id="NJP13538.1"/>
    </source>
</evidence>
<comment type="similarity">
    <text evidence="2 8 9">Belongs to the protease inhibitor I16 (SSI) family.</text>
</comment>
<dbReference type="EMBL" id="JAATEL010000003">
    <property type="protein sequence ID" value="NJP13538.1"/>
    <property type="molecule type" value="Genomic_DNA"/>
</dbReference>
<evidence type="ECO:0000256" key="9">
    <source>
        <dbReference type="RuleBase" id="RU003471"/>
    </source>
</evidence>
<evidence type="ECO:0000259" key="10">
    <source>
        <dbReference type="Pfam" id="PF00720"/>
    </source>
</evidence>
<comment type="subcellular location">
    <subcellularLocation>
        <location evidence="1 8">Secreted</location>
    </subcellularLocation>
</comment>
<keyword evidence="7 8" id="KW-1015">Disulfide bond</keyword>
<organism evidence="11 12">
    <name type="scientific">Streptomyces thermoviolaceus subsp. thermoviolaceus</name>
    <dbReference type="NCBI Taxonomy" id="66860"/>
    <lineage>
        <taxon>Bacteria</taxon>
        <taxon>Bacillati</taxon>
        <taxon>Actinomycetota</taxon>
        <taxon>Actinomycetes</taxon>
        <taxon>Kitasatosporales</taxon>
        <taxon>Streptomycetaceae</taxon>
        <taxon>Streptomyces</taxon>
    </lineage>
</organism>
<reference evidence="11 12" key="1">
    <citation type="submission" date="2020-03" db="EMBL/GenBank/DDBJ databases">
        <title>WGS of actinomycetes isolated from Thailand.</title>
        <authorList>
            <person name="Thawai C."/>
        </authorList>
    </citation>
    <scope>NUCLEOTIDE SEQUENCE [LARGE SCALE GENOMIC DNA]</scope>
    <source>
        <strain evidence="11 12">NBRC 13905</strain>
    </source>
</reference>
<evidence type="ECO:0000313" key="12">
    <source>
        <dbReference type="Proteomes" id="UP000635996"/>
    </source>
</evidence>
<evidence type="ECO:0000256" key="1">
    <source>
        <dbReference type="ARBA" id="ARBA00004613"/>
    </source>
</evidence>
<evidence type="ECO:0000256" key="6">
    <source>
        <dbReference type="ARBA" id="ARBA00022900"/>
    </source>
</evidence>
<dbReference type="PRINTS" id="PR00294">
    <property type="entry name" value="SSBTLNINHBTR"/>
</dbReference>
<keyword evidence="5 8" id="KW-0646">Protease inhibitor</keyword>
<dbReference type="GO" id="GO:0030414">
    <property type="term" value="F:peptidase inhibitor activity"/>
    <property type="evidence" value="ECO:0007669"/>
    <property type="project" value="UniProtKB-KW"/>
</dbReference>
<keyword evidence="12" id="KW-1185">Reference proteome</keyword>
<evidence type="ECO:0000256" key="7">
    <source>
        <dbReference type="ARBA" id="ARBA00023157"/>
    </source>
</evidence>
<accession>A0ABX0YR39</accession>
<comment type="caution">
    <text evidence="11">The sequence shown here is derived from an EMBL/GenBank/DDBJ whole genome shotgun (WGS) entry which is preliminary data.</text>
</comment>
<feature type="signal peptide" evidence="8">
    <location>
        <begin position="1"/>
        <end position="28"/>
    </location>
</feature>
<keyword evidence="6 8" id="KW-0722">Serine protease inhibitor</keyword>
<dbReference type="Gene3D" id="3.30.350.10">
    <property type="entry name" value="Subtilisin inhibitor-like"/>
    <property type="match status" value="1"/>
</dbReference>
<feature type="disulfide bond" evidence="8">
    <location>
        <begin position="62"/>
        <end position="77"/>
    </location>
</feature>
<comment type="subunit">
    <text evidence="3 8">Homodimer.</text>
</comment>
<evidence type="ECO:0000256" key="2">
    <source>
        <dbReference type="ARBA" id="ARBA00010472"/>
    </source>
</evidence>
<feature type="site" description="Reactive bond" evidence="8">
    <location>
        <begin position="100"/>
        <end position="101"/>
    </location>
</feature>
<feature type="disulfide bond" evidence="8">
    <location>
        <begin position="98"/>
        <end position="128"/>
    </location>
</feature>
<sequence length="140" mass="14333" precursor="true">MRTSTRRAAALGLTATAVCGPLAGPALAAPASLYAPSALVLTVGHGERAATTAPERAVTLVCAPKPFGTHPDAARACRELRAVDGDLTALATGRDVVCAKDYRPVVVTAQGVWQGERVAQERTFANACLKNAAAHGVLAF</sequence>
<dbReference type="InterPro" id="IPR023549">
    <property type="entry name" value="Subtilisin_inhibitor"/>
</dbReference>